<keyword evidence="1" id="KW-1133">Transmembrane helix</keyword>
<dbReference type="EMBL" id="FNVO01000005">
    <property type="protein sequence ID" value="SEG49039.1"/>
    <property type="molecule type" value="Genomic_DNA"/>
</dbReference>
<proteinExistence type="predicted"/>
<keyword evidence="3" id="KW-1185">Reference proteome</keyword>
<sequence length="81" mass="8652">MIPTLILFGLLLGRWWRSSLIAAGLGWPILLVTSDVMSVEPGLLGASGLAMANTGVGVLIHQGILLMVRTRRRSRSPDSNA</sequence>
<accession>A0A1H6AJX1</accession>
<evidence type="ECO:0000256" key="1">
    <source>
        <dbReference type="SAM" id="Phobius"/>
    </source>
</evidence>
<evidence type="ECO:0000313" key="2">
    <source>
        <dbReference type="EMBL" id="SEG49039.1"/>
    </source>
</evidence>
<protein>
    <submittedName>
        <fullName evidence="2">Uncharacterized protein</fullName>
    </submittedName>
</protein>
<dbReference type="AlphaFoldDB" id="A0A1H6AJX1"/>
<gene>
    <name evidence="2" type="ORF">SAMN04489712_105511</name>
</gene>
<keyword evidence="1" id="KW-0812">Transmembrane</keyword>
<organism evidence="2 3">
    <name type="scientific">Thermomonospora echinospora</name>
    <dbReference type="NCBI Taxonomy" id="1992"/>
    <lineage>
        <taxon>Bacteria</taxon>
        <taxon>Bacillati</taxon>
        <taxon>Actinomycetota</taxon>
        <taxon>Actinomycetes</taxon>
        <taxon>Streptosporangiales</taxon>
        <taxon>Thermomonosporaceae</taxon>
        <taxon>Thermomonospora</taxon>
    </lineage>
</organism>
<keyword evidence="1" id="KW-0472">Membrane</keyword>
<name>A0A1H6AJX1_9ACTN</name>
<dbReference type="Proteomes" id="UP000236723">
    <property type="component" value="Unassembled WGS sequence"/>
</dbReference>
<reference evidence="3" key="1">
    <citation type="submission" date="2016-10" db="EMBL/GenBank/DDBJ databases">
        <authorList>
            <person name="Varghese N."/>
            <person name="Submissions S."/>
        </authorList>
    </citation>
    <scope>NUCLEOTIDE SEQUENCE [LARGE SCALE GENOMIC DNA]</scope>
    <source>
        <strain evidence="3">DSM 43163</strain>
    </source>
</reference>
<feature type="transmembrane region" description="Helical" evidence="1">
    <location>
        <begin position="46"/>
        <end position="68"/>
    </location>
</feature>
<evidence type="ECO:0000313" key="3">
    <source>
        <dbReference type="Proteomes" id="UP000236723"/>
    </source>
</evidence>